<reference evidence="3" key="1">
    <citation type="journal article" date="2013" name="Genome Announc.">
        <title>Draft genome sequence of the basidiomycetous yeast-like fungus Pseudozyma hubeiensis SY62, which produces an abundant amount of the biosurfactant mannosylerythritol lipids.</title>
        <authorList>
            <person name="Konishi M."/>
            <person name="Hatada Y."/>
            <person name="Horiuchi J."/>
        </authorList>
    </citation>
    <scope>NUCLEOTIDE SEQUENCE [LARGE SCALE GENOMIC DNA]</scope>
    <source>
        <strain evidence="3">SY62</strain>
    </source>
</reference>
<dbReference type="Proteomes" id="UP000014071">
    <property type="component" value="Unassembled WGS sequence"/>
</dbReference>
<dbReference type="AlphaFoldDB" id="R9NWD8"/>
<feature type="compositionally biased region" description="Basic and acidic residues" evidence="1">
    <location>
        <begin position="142"/>
        <end position="156"/>
    </location>
</feature>
<gene>
    <name evidence="2" type="ORF">PHSY_000338</name>
</gene>
<protein>
    <submittedName>
        <fullName evidence="2">Uncharacterized protein</fullName>
    </submittedName>
</protein>
<dbReference type="HOGENOM" id="CLU_1571331_0_0_1"/>
<evidence type="ECO:0000313" key="2">
    <source>
        <dbReference type="EMBL" id="GAC92782.1"/>
    </source>
</evidence>
<organism evidence="2 3">
    <name type="scientific">Pseudozyma hubeiensis (strain SY62)</name>
    <name type="common">Yeast</name>
    <dbReference type="NCBI Taxonomy" id="1305764"/>
    <lineage>
        <taxon>Eukaryota</taxon>
        <taxon>Fungi</taxon>
        <taxon>Dikarya</taxon>
        <taxon>Basidiomycota</taxon>
        <taxon>Ustilaginomycotina</taxon>
        <taxon>Ustilaginomycetes</taxon>
        <taxon>Ustilaginales</taxon>
        <taxon>Ustilaginaceae</taxon>
        <taxon>Pseudozyma</taxon>
    </lineage>
</organism>
<name>R9NWD8_PSEHS</name>
<evidence type="ECO:0000256" key="1">
    <source>
        <dbReference type="SAM" id="MobiDB-lite"/>
    </source>
</evidence>
<feature type="region of interest" description="Disordered" evidence="1">
    <location>
        <begin position="1"/>
        <end position="24"/>
    </location>
</feature>
<feature type="region of interest" description="Disordered" evidence="1">
    <location>
        <begin position="120"/>
        <end position="158"/>
    </location>
</feature>
<keyword evidence="3" id="KW-1185">Reference proteome</keyword>
<proteinExistence type="predicted"/>
<dbReference type="RefSeq" id="XP_012186369.1">
    <property type="nucleotide sequence ID" value="XM_012330979.1"/>
</dbReference>
<sequence>MRFGTVSEPQTLPAERRSEVKRPATWRMSPSSIAAAEKRLGNMTSNVVSHVCCASVLPVPLRDTSVRHASGTFCAVITQTSFTHSVSNRDSGSARSPDIVLKVVGDDSVVTVVETHPRSKRVQASQLSGQERFTLSKPQMQRRLEADSRGQDDPRRRFVRPAFPQNRCQS</sequence>
<accession>R9NWD8</accession>
<dbReference type="GeneID" id="24105648"/>
<evidence type="ECO:0000313" key="3">
    <source>
        <dbReference type="Proteomes" id="UP000014071"/>
    </source>
</evidence>
<feature type="compositionally biased region" description="Polar residues" evidence="1">
    <location>
        <begin position="122"/>
        <end position="139"/>
    </location>
</feature>
<dbReference type="EMBL" id="DF238768">
    <property type="protein sequence ID" value="GAC92782.1"/>
    <property type="molecule type" value="Genomic_DNA"/>
</dbReference>